<dbReference type="WBParaSite" id="RSKR_0000888100.1">
    <property type="protein sequence ID" value="RSKR_0000888100.1"/>
    <property type="gene ID" value="RSKR_0000888100"/>
</dbReference>
<dbReference type="Proteomes" id="UP000095286">
    <property type="component" value="Unplaced"/>
</dbReference>
<organism evidence="1 2">
    <name type="scientific">Rhabditophanes sp. KR3021</name>
    <dbReference type="NCBI Taxonomy" id="114890"/>
    <lineage>
        <taxon>Eukaryota</taxon>
        <taxon>Metazoa</taxon>
        <taxon>Ecdysozoa</taxon>
        <taxon>Nematoda</taxon>
        <taxon>Chromadorea</taxon>
        <taxon>Rhabditida</taxon>
        <taxon>Tylenchina</taxon>
        <taxon>Panagrolaimomorpha</taxon>
        <taxon>Strongyloidoidea</taxon>
        <taxon>Alloionematidae</taxon>
        <taxon>Rhabditophanes</taxon>
    </lineage>
</organism>
<protein>
    <submittedName>
        <fullName evidence="2">NOGCT domain-containing protein</fullName>
    </submittedName>
</protein>
<name>A0AC35U8T8_9BILA</name>
<evidence type="ECO:0000313" key="2">
    <source>
        <dbReference type="WBParaSite" id="RSKR_0000888100.1"/>
    </source>
</evidence>
<proteinExistence type="predicted"/>
<evidence type="ECO:0000313" key="1">
    <source>
        <dbReference type="Proteomes" id="UP000095286"/>
    </source>
</evidence>
<sequence length="171" mass="20489">MQTDNPEKDLAPYRDSNTRRLERKIEIEMGNRYTLNLKKKYLLKNEDEKYDAIPKIWKDETTRVYDQDMETDDEETRRLLDISKNITEKKIMIRYGTRDKNRINVPKVSRAITRYAETIKEKLQRQRDSLGINVSDDKPKNLHAESAKLRRGKRMDIVFLILLLNMFFICC</sequence>
<reference evidence="2" key="1">
    <citation type="submission" date="2016-11" db="UniProtKB">
        <authorList>
            <consortium name="WormBaseParasite"/>
        </authorList>
    </citation>
    <scope>IDENTIFICATION</scope>
    <source>
        <strain evidence="2">KR3021</strain>
    </source>
</reference>
<accession>A0AC35U8T8</accession>